<sequence>MITLNAMSQKDYDTYLSTAVTDYAGEKIKAGTWTEQLAFQRASEEYQRLLPNGIATPDNYFYRIDHNETKVGVIWIAKSTDNPETAFIYDLQILKQYQDQGFGKQALKLAGNEALKIGFKNMALHVFGSNKRAIHVYRESGFEVTDINMEKKLSKE</sequence>
<dbReference type="PROSITE" id="PS51186">
    <property type="entry name" value="GNAT"/>
    <property type="match status" value="1"/>
</dbReference>
<proteinExistence type="predicted"/>
<evidence type="ECO:0000259" key="3">
    <source>
        <dbReference type="PROSITE" id="PS51186"/>
    </source>
</evidence>
<name>A0A6P1EAU9_LENHI</name>
<dbReference type="Proteomes" id="UP000465035">
    <property type="component" value="Chromosome"/>
</dbReference>
<evidence type="ECO:0000313" key="5">
    <source>
        <dbReference type="Proteomes" id="UP000465035"/>
    </source>
</evidence>
<dbReference type="SUPFAM" id="SSF55729">
    <property type="entry name" value="Acyl-CoA N-acyltransferases (Nat)"/>
    <property type="match status" value="1"/>
</dbReference>
<keyword evidence="1 4" id="KW-0808">Transferase</keyword>
<evidence type="ECO:0000256" key="1">
    <source>
        <dbReference type="ARBA" id="ARBA00022679"/>
    </source>
</evidence>
<accession>A0A6P1EAU9</accession>
<evidence type="ECO:0000256" key="2">
    <source>
        <dbReference type="ARBA" id="ARBA00023315"/>
    </source>
</evidence>
<dbReference type="RefSeq" id="WP_004466345.1">
    <property type="nucleotide sequence ID" value="NZ_CABKOL010000104.1"/>
</dbReference>
<dbReference type="PANTHER" id="PTHR42919">
    <property type="entry name" value="N-ALPHA-ACETYLTRANSFERASE"/>
    <property type="match status" value="1"/>
</dbReference>
<dbReference type="GO" id="GO:0016747">
    <property type="term" value="F:acyltransferase activity, transferring groups other than amino-acyl groups"/>
    <property type="evidence" value="ECO:0007669"/>
    <property type="project" value="InterPro"/>
</dbReference>
<feature type="domain" description="N-acetyltransferase" evidence="3">
    <location>
        <begin position="18"/>
        <end position="156"/>
    </location>
</feature>
<dbReference type="InterPro" id="IPR016181">
    <property type="entry name" value="Acyl_CoA_acyltransferase"/>
</dbReference>
<dbReference type="EMBL" id="CP047121">
    <property type="protein sequence ID" value="QHB52912.1"/>
    <property type="molecule type" value="Genomic_DNA"/>
</dbReference>
<organism evidence="4 5">
    <name type="scientific">Lentilactobacillus hilgardii</name>
    <name type="common">Lactobacillus hilgardii</name>
    <dbReference type="NCBI Taxonomy" id="1588"/>
    <lineage>
        <taxon>Bacteria</taxon>
        <taxon>Bacillati</taxon>
        <taxon>Bacillota</taxon>
        <taxon>Bacilli</taxon>
        <taxon>Lactobacillales</taxon>
        <taxon>Lactobacillaceae</taxon>
        <taxon>Lentilactobacillus</taxon>
    </lineage>
</organism>
<dbReference type="Gene3D" id="3.40.630.30">
    <property type="match status" value="1"/>
</dbReference>
<dbReference type="Pfam" id="PF00583">
    <property type="entry name" value="Acetyltransf_1"/>
    <property type="match status" value="1"/>
</dbReference>
<dbReference type="PANTHER" id="PTHR42919:SF8">
    <property type="entry name" value="N-ALPHA-ACETYLTRANSFERASE 50"/>
    <property type="match status" value="1"/>
</dbReference>
<protein>
    <submittedName>
        <fullName evidence="4">GNAT family N-acetyltransferase</fullName>
    </submittedName>
</protein>
<gene>
    <name evidence="4" type="ORF">GQR93_12285</name>
</gene>
<dbReference type="GeneID" id="69059153"/>
<dbReference type="InterPro" id="IPR051556">
    <property type="entry name" value="N-term/lysine_N-AcTrnsfr"/>
</dbReference>
<reference evidence="4 5" key="1">
    <citation type="submission" date="2019-12" db="EMBL/GenBank/DDBJ databases">
        <title>Lactobacillus hilgardii FLUB.</title>
        <authorList>
            <person name="Gustaw K."/>
        </authorList>
    </citation>
    <scope>NUCLEOTIDE SEQUENCE [LARGE SCALE GENOMIC DNA]</scope>
    <source>
        <strain evidence="4 5">FLUB</strain>
    </source>
</reference>
<dbReference type="CDD" id="cd04301">
    <property type="entry name" value="NAT_SF"/>
    <property type="match status" value="1"/>
</dbReference>
<dbReference type="SMR" id="A0A6P1EAU9"/>
<evidence type="ECO:0000313" key="4">
    <source>
        <dbReference type="EMBL" id="QHB52912.1"/>
    </source>
</evidence>
<keyword evidence="2" id="KW-0012">Acyltransferase</keyword>
<dbReference type="AlphaFoldDB" id="A0A6P1EAU9"/>
<dbReference type="InterPro" id="IPR000182">
    <property type="entry name" value="GNAT_dom"/>
</dbReference>